<accession>A0A0C3QJ58</accession>
<sequence>MDHLGDERRWKQTADGVNEKKRIFSDSFGQRAEAAPRGMWVIQVKGDTDQNGGWEVKHIS</sequence>
<dbReference type="Proteomes" id="UP000054248">
    <property type="component" value="Unassembled WGS sequence"/>
</dbReference>
<gene>
    <name evidence="1" type="ORF">M407DRAFT_203578</name>
</gene>
<reference evidence="1 2" key="1">
    <citation type="submission" date="2014-04" db="EMBL/GenBank/DDBJ databases">
        <authorList>
            <consortium name="DOE Joint Genome Institute"/>
            <person name="Kuo A."/>
            <person name="Girlanda M."/>
            <person name="Perotto S."/>
            <person name="Kohler A."/>
            <person name="Nagy L.G."/>
            <person name="Floudas D."/>
            <person name="Copeland A."/>
            <person name="Barry K.W."/>
            <person name="Cichocki N."/>
            <person name="Veneault-Fourrey C."/>
            <person name="LaButti K."/>
            <person name="Lindquist E.A."/>
            <person name="Lipzen A."/>
            <person name="Lundell T."/>
            <person name="Morin E."/>
            <person name="Murat C."/>
            <person name="Sun H."/>
            <person name="Tunlid A."/>
            <person name="Henrissat B."/>
            <person name="Grigoriev I.V."/>
            <person name="Hibbett D.S."/>
            <person name="Martin F."/>
            <person name="Nordberg H.P."/>
            <person name="Cantor M.N."/>
            <person name="Hua S.X."/>
        </authorList>
    </citation>
    <scope>NUCLEOTIDE SEQUENCE [LARGE SCALE GENOMIC DNA]</scope>
    <source>
        <strain evidence="1 2">MUT 4182</strain>
    </source>
</reference>
<dbReference type="EMBL" id="KN823029">
    <property type="protein sequence ID" value="KIO26139.1"/>
    <property type="molecule type" value="Genomic_DNA"/>
</dbReference>
<organism evidence="1 2">
    <name type="scientific">Tulasnella calospora MUT 4182</name>
    <dbReference type="NCBI Taxonomy" id="1051891"/>
    <lineage>
        <taxon>Eukaryota</taxon>
        <taxon>Fungi</taxon>
        <taxon>Dikarya</taxon>
        <taxon>Basidiomycota</taxon>
        <taxon>Agaricomycotina</taxon>
        <taxon>Agaricomycetes</taxon>
        <taxon>Cantharellales</taxon>
        <taxon>Tulasnellaceae</taxon>
        <taxon>Tulasnella</taxon>
    </lineage>
</organism>
<name>A0A0C3QJ58_9AGAM</name>
<reference evidence="2" key="2">
    <citation type="submission" date="2015-01" db="EMBL/GenBank/DDBJ databases">
        <title>Evolutionary Origins and Diversification of the Mycorrhizal Mutualists.</title>
        <authorList>
            <consortium name="DOE Joint Genome Institute"/>
            <consortium name="Mycorrhizal Genomics Consortium"/>
            <person name="Kohler A."/>
            <person name="Kuo A."/>
            <person name="Nagy L.G."/>
            <person name="Floudas D."/>
            <person name="Copeland A."/>
            <person name="Barry K.W."/>
            <person name="Cichocki N."/>
            <person name="Veneault-Fourrey C."/>
            <person name="LaButti K."/>
            <person name="Lindquist E.A."/>
            <person name="Lipzen A."/>
            <person name="Lundell T."/>
            <person name="Morin E."/>
            <person name="Murat C."/>
            <person name="Riley R."/>
            <person name="Ohm R."/>
            <person name="Sun H."/>
            <person name="Tunlid A."/>
            <person name="Henrissat B."/>
            <person name="Grigoriev I.V."/>
            <person name="Hibbett D.S."/>
            <person name="Martin F."/>
        </authorList>
    </citation>
    <scope>NUCLEOTIDE SEQUENCE [LARGE SCALE GENOMIC DNA]</scope>
    <source>
        <strain evidence="2">MUT 4182</strain>
    </source>
</reference>
<protein>
    <submittedName>
        <fullName evidence="1">Uncharacterized protein</fullName>
    </submittedName>
</protein>
<dbReference type="HOGENOM" id="CLU_2943572_0_0_1"/>
<proteinExistence type="predicted"/>
<dbReference type="AlphaFoldDB" id="A0A0C3QJ58"/>
<keyword evidence="2" id="KW-1185">Reference proteome</keyword>
<evidence type="ECO:0000313" key="2">
    <source>
        <dbReference type="Proteomes" id="UP000054248"/>
    </source>
</evidence>
<evidence type="ECO:0000313" key="1">
    <source>
        <dbReference type="EMBL" id="KIO26139.1"/>
    </source>
</evidence>